<keyword evidence="4" id="KW-1185">Reference proteome</keyword>
<dbReference type="GO" id="GO:0016491">
    <property type="term" value="F:oxidoreductase activity"/>
    <property type="evidence" value="ECO:0007669"/>
    <property type="project" value="InterPro"/>
</dbReference>
<feature type="chain" id="PRO_5032737738" evidence="1">
    <location>
        <begin position="36"/>
        <end position="364"/>
    </location>
</feature>
<evidence type="ECO:0000313" key="4">
    <source>
        <dbReference type="Proteomes" id="UP000583752"/>
    </source>
</evidence>
<dbReference type="PROSITE" id="PS51257">
    <property type="entry name" value="PROKAR_LIPOPROTEIN"/>
    <property type="match status" value="1"/>
</dbReference>
<comment type="caution">
    <text evidence="3">The sequence shown here is derived from an EMBL/GenBank/DDBJ whole genome shotgun (WGS) entry which is preliminary data.</text>
</comment>
<dbReference type="InterPro" id="IPR041017">
    <property type="entry name" value="Thioredoxin_10"/>
</dbReference>
<dbReference type="SUPFAM" id="SSF52833">
    <property type="entry name" value="Thioredoxin-like"/>
    <property type="match status" value="1"/>
</dbReference>
<sequence length="364" mass="39508">MKMPSPIAHKKCTLPFIASAVFVGCALAIAGASSAAAVSIRSNLPTEGTMAGFAGATTWLNSAPLSAQQLRGKVVLVDFWTYSCINCIRSMPYVRAWAAKYRDQGLVVVGVHTPEFKFEEDLVNINAAVRRFRIDFPVAVDSNHAIWQAWGNRYWPAFYLVDANGKIRYHQFGEGSYDKMERAIQSLLAEARGSAGDTSLVSPAAGAEEMAPHLASVRSEETYVGYGKASNFGATPKLREDRPQLYSVDRLDLNQWGLSGRWVVGRESAVADQAGAGLAYQFSARDLHLVLGPGMPGSKVRVKVTLDGRAPGADHGADVDADGNGLIDATRLYQLVRQSGPVRARRFEVRFIDKGAEAFVFTFG</sequence>
<protein>
    <submittedName>
        <fullName evidence="3">Thioredoxin family protein</fullName>
    </submittedName>
</protein>
<dbReference type="CDD" id="cd03012">
    <property type="entry name" value="TlpA_like_DipZ_like"/>
    <property type="match status" value="1"/>
</dbReference>
<dbReference type="Gene3D" id="3.40.30.10">
    <property type="entry name" value="Glutaredoxin"/>
    <property type="match status" value="1"/>
</dbReference>
<gene>
    <name evidence="3" type="ORF">HHL21_20730</name>
</gene>
<dbReference type="InterPro" id="IPR013766">
    <property type="entry name" value="Thioredoxin_domain"/>
</dbReference>
<dbReference type="Pfam" id="PF08534">
    <property type="entry name" value="Redoxin"/>
    <property type="match status" value="1"/>
</dbReference>
<proteinExistence type="predicted"/>
<name>A0A848HR71_9BURK</name>
<dbReference type="Pfam" id="PF17991">
    <property type="entry name" value="Thioredoxin_10"/>
    <property type="match status" value="1"/>
</dbReference>
<dbReference type="InterPro" id="IPR036249">
    <property type="entry name" value="Thioredoxin-like_sf"/>
</dbReference>
<dbReference type="InterPro" id="IPR013740">
    <property type="entry name" value="Redoxin"/>
</dbReference>
<feature type="signal peptide" evidence="1">
    <location>
        <begin position="1"/>
        <end position="35"/>
    </location>
</feature>
<dbReference type="PROSITE" id="PS51352">
    <property type="entry name" value="THIOREDOXIN_2"/>
    <property type="match status" value="1"/>
</dbReference>
<dbReference type="RefSeq" id="WP_169469454.1">
    <property type="nucleotide sequence ID" value="NZ_JABBGG010000018.1"/>
</dbReference>
<evidence type="ECO:0000256" key="1">
    <source>
        <dbReference type="SAM" id="SignalP"/>
    </source>
</evidence>
<keyword evidence="1" id="KW-0732">Signal</keyword>
<dbReference type="PANTHER" id="PTHR42852">
    <property type="entry name" value="THIOL:DISULFIDE INTERCHANGE PROTEIN DSBE"/>
    <property type="match status" value="1"/>
</dbReference>
<evidence type="ECO:0000313" key="3">
    <source>
        <dbReference type="EMBL" id="NML63467.1"/>
    </source>
</evidence>
<dbReference type="AlphaFoldDB" id="A0A848HR71"/>
<reference evidence="3 4" key="1">
    <citation type="submission" date="2020-04" db="EMBL/GenBank/DDBJ databases">
        <title>Massilia sp. RP-1-19 isolated from soil.</title>
        <authorList>
            <person name="Dahal R.H."/>
        </authorList>
    </citation>
    <scope>NUCLEOTIDE SEQUENCE [LARGE SCALE GENOMIC DNA]</scope>
    <source>
        <strain evidence="3 4">RP-1-19</strain>
    </source>
</reference>
<dbReference type="InterPro" id="IPR050553">
    <property type="entry name" value="Thioredoxin_ResA/DsbE_sf"/>
</dbReference>
<dbReference type="Proteomes" id="UP000583752">
    <property type="component" value="Unassembled WGS sequence"/>
</dbReference>
<dbReference type="Gene3D" id="2.60.120.260">
    <property type="entry name" value="Galactose-binding domain-like"/>
    <property type="match status" value="1"/>
</dbReference>
<dbReference type="EMBL" id="JABBGG010000018">
    <property type="protein sequence ID" value="NML63467.1"/>
    <property type="molecule type" value="Genomic_DNA"/>
</dbReference>
<organism evidence="3 4">
    <name type="scientific">Massilia polaris</name>
    <dbReference type="NCBI Taxonomy" id="2728846"/>
    <lineage>
        <taxon>Bacteria</taxon>
        <taxon>Pseudomonadati</taxon>
        <taxon>Pseudomonadota</taxon>
        <taxon>Betaproteobacteria</taxon>
        <taxon>Burkholderiales</taxon>
        <taxon>Oxalobacteraceae</taxon>
        <taxon>Telluria group</taxon>
        <taxon>Massilia</taxon>
    </lineage>
</organism>
<evidence type="ECO:0000259" key="2">
    <source>
        <dbReference type="PROSITE" id="PS51352"/>
    </source>
</evidence>
<accession>A0A848HR71</accession>
<dbReference type="PANTHER" id="PTHR42852:SF13">
    <property type="entry name" value="PROTEIN DIPZ"/>
    <property type="match status" value="1"/>
</dbReference>
<feature type="domain" description="Thioredoxin" evidence="2">
    <location>
        <begin position="29"/>
        <end position="189"/>
    </location>
</feature>